<feature type="region of interest" description="Disordered" evidence="1">
    <location>
        <begin position="1"/>
        <end position="23"/>
    </location>
</feature>
<name>A0AAX2SFT7_KOCRH</name>
<feature type="compositionally biased region" description="Polar residues" evidence="1">
    <location>
        <begin position="1"/>
        <end position="19"/>
    </location>
</feature>
<dbReference type="EMBL" id="SPNK01000002">
    <property type="protein sequence ID" value="TFI02633.1"/>
    <property type="molecule type" value="Genomic_DNA"/>
</dbReference>
<sequence>MTRSQHPTHGSTEVHSITSAADAHTTDMSHRMKVYGVQMALRVACIIGVFLIDNLTVRVLLILGAAVLPWLAVMLANRGADRSQRTGSAYRPPTRTELPTVAEARDVSPEAGDVVVDGEYTVHHAPRQLPGPGPSATRRN</sequence>
<keyword evidence="2" id="KW-0812">Transmembrane</keyword>
<gene>
    <name evidence="3" type="ORF">E4P33_03325</name>
</gene>
<keyword evidence="2" id="KW-0472">Membrane</keyword>
<dbReference type="AlphaFoldDB" id="A0AAX2SFT7"/>
<proteinExistence type="predicted"/>
<comment type="caution">
    <text evidence="3">The sequence shown here is derived from an EMBL/GenBank/DDBJ whole genome shotgun (WGS) entry which is preliminary data.</text>
</comment>
<protein>
    <submittedName>
        <fullName evidence="3">DUF3099 domain-containing protein</fullName>
    </submittedName>
</protein>
<evidence type="ECO:0000256" key="2">
    <source>
        <dbReference type="SAM" id="Phobius"/>
    </source>
</evidence>
<keyword evidence="4" id="KW-1185">Reference proteome</keyword>
<evidence type="ECO:0000313" key="3">
    <source>
        <dbReference type="EMBL" id="TFI02633.1"/>
    </source>
</evidence>
<dbReference type="Proteomes" id="UP000298017">
    <property type="component" value="Unassembled WGS sequence"/>
</dbReference>
<accession>A0AAX2SFT7</accession>
<dbReference type="RefSeq" id="WP_135010140.1">
    <property type="nucleotide sequence ID" value="NZ_SPNK01000002.1"/>
</dbReference>
<keyword evidence="2" id="KW-1133">Transmembrane helix</keyword>
<dbReference type="InterPro" id="IPR021449">
    <property type="entry name" value="DUF3099"/>
</dbReference>
<dbReference type="Pfam" id="PF11298">
    <property type="entry name" value="DUF3099"/>
    <property type="match status" value="1"/>
</dbReference>
<organism evidence="3 4">
    <name type="scientific">Kocuria rhizophila</name>
    <dbReference type="NCBI Taxonomy" id="72000"/>
    <lineage>
        <taxon>Bacteria</taxon>
        <taxon>Bacillati</taxon>
        <taxon>Actinomycetota</taxon>
        <taxon>Actinomycetes</taxon>
        <taxon>Micrococcales</taxon>
        <taxon>Micrococcaceae</taxon>
        <taxon>Kocuria</taxon>
    </lineage>
</organism>
<evidence type="ECO:0000256" key="1">
    <source>
        <dbReference type="SAM" id="MobiDB-lite"/>
    </source>
</evidence>
<evidence type="ECO:0000313" key="4">
    <source>
        <dbReference type="Proteomes" id="UP000298017"/>
    </source>
</evidence>
<feature type="transmembrane region" description="Helical" evidence="2">
    <location>
        <begin position="58"/>
        <end position="76"/>
    </location>
</feature>
<feature type="transmembrane region" description="Helical" evidence="2">
    <location>
        <begin position="34"/>
        <end position="52"/>
    </location>
</feature>
<reference evidence="3 4" key="1">
    <citation type="submission" date="2019-03" db="EMBL/GenBank/DDBJ databases">
        <title>Genome Sequencing and Assembly of Various Microbes Isolated from Alder Root Nodule.</title>
        <authorList>
            <person name="Swanson E."/>
            <person name="Sevigny J.L."/>
            <person name="Pesce C."/>
            <person name="Davis I."/>
            <person name="Kleiner V."/>
            <person name="Tisa L."/>
        </authorList>
    </citation>
    <scope>NUCLEOTIDE SEQUENCE [LARGE SCALE GENOMIC DNA]</scope>
    <source>
        <strain evidence="3 4">4R-31</strain>
    </source>
</reference>